<evidence type="ECO:0000313" key="6">
    <source>
        <dbReference type="Proteomes" id="UP001189429"/>
    </source>
</evidence>
<proteinExistence type="inferred from homology"/>
<feature type="domain" description="Aspartyl/asparaginy/proline hydroxylase" evidence="4">
    <location>
        <begin position="150"/>
        <end position="262"/>
    </location>
</feature>
<name>A0ABN9WGV8_9DINO</name>
<dbReference type="Proteomes" id="UP001189429">
    <property type="component" value="Unassembled WGS sequence"/>
</dbReference>
<reference evidence="5" key="1">
    <citation type="submission" date="2023-10" db="EMBL/GenBank/DDBJ databases">
        <authorList>
            <person name="Chen Y."/>
            <person name="Shah S."/>
            <person name="Dougan E. K."/>
            <person name="Thang M."/>
            <person name="Chan C."/>
        </authorList>
    </citation>
    <scope>NUCLEOTIDE SEQUENCE [LARGE SCALE GENOMIC DNA]</scope>
</reference>
<feature type="region of interest" description="Disordered" evidence="2">
    <location>
        <begin position="309"/>
        <end position="356"/>
    </location>
</feature>
<evidence type="ECO:0000313" key="5">
    <source>
        <dbReference type="EMBL" id="CAK0885693.1"/>
    </source>
</evidence>
<evidence type="ECO:0000256" key="3">
    <source>
        <dbReference type="SAM" id="SignalP"/>
    </source>
</evidence>
<sequence length="356" mass="38604">MGAGALRRAAAPPLLQLLPPLLCGACAEEAGGAAGSLCLAAQGGAACEGLARDHAARGARLDLARDAEEVAYLNLGAVNTTFVAELREMLTPEAWTAEEEERTNAVLKGRRAKFYGPRPGVTTIRLIYSDMDLTQFFEFPWWDRFKPAVLPILQGVFEQYGLNPDRHVIRAQLNRVEPGGEIRPHVDQGIWATNAHRVHVPVVANADCSIFVRRHGAGKGRPHLPWRRLLLQEGFAYELNNRWQHRVVNEGSTDRVHLLVDWTDTGDRRREVLAPGQVCHEDGLLQGLGCRDWSQEEYLRALRRKMAGRARRRQAEREAAGGPDEGAAAGTGPASAPAAGSGGSSRRGGGAGGGDL</sequence>
<evidence type="ECO:0000256" key="2">
    <source>
        <dbReference type="SAM" id="MobiDB-lite"/>
    </source>
</evidence>
<feature type="compositionally biased region" description="Gly residues" evidence="2">
    <location>
        <begin position="340"/>
        <end position="356"/>
    </location>
</feature>
<keyword evidence="3" id="KW-0732">Signal</keyword>
<dbReference type="SUPFAM" id="SSF51197">
    <property type="entry name" value="Clavaminate synthase-like"/>
    <property type="match status" value="1"/>
</dbReference>
<protein>
    <recommendedName>
        <fullName evidence="4">Aspartyl/asparaginy/proline hydroxylase domain-containing protein</fullName>
    </recommendedName>
</protein>
<feature type="chain" id="PRO_5045077840" description="Aspartyl/asparaginy/proline hydroxylase domain-containing protein" evidence="3">
    <location>
        <begin position="28"/>
        <end position="356"/>
    </location>
</feature>
<comment type="similarity">
    <text evidence="1">Belongs to the aspartyl/asparaginyl beta-hydroxylase family.</text>
</comment>
<keyword evidence="6" id="KW-1185">Reference proteome</keyword>
<organism evidence="5 6">
    <name type="scientific">Prorocentrum cordatum</name>
    <dbReference type="NCBI Taxonomy" id="2364126"/>
    <lineage>
        <taxon>Eukaryota</taxon>
        <taxon>Sar</taxon>
        <taxon>Alveolata</taxon>
        <taxon>Dinophyceae</taxon>
        <taxon>Prorocentrales</taxon>
        <taxon>Prorocentraceae</taxon>
        <taxon>Prorocentrum</taxon>
    </lineage>
</organism>
<dbReference type="InterPro" id="IPR007803">
    <property type="entry name" value="Asp/Arg/Pro-Hydrxlase"/>
</dbReference>
<dbReference type="Pfam" id="PF05118">
    <property type="entry name" value="Asp_Arg_Hydrox"/>
    <property type="match status" value="1"/>
</dbReference>
<evidence type="ECO:0000259" key="4">
    <source>
        <dbReference type="Pfam" id="PF05118"/>
    </source>
</evidence>
<feature type="compositionally biased region" description="Low complexity" evidence="2">
    <location>
        <begin position="320"/>
        <end position="339"/>
    </location>
</feature>
<dbReference type="EMBL" id="CAUYUJ010018704">
    <property type="protein sequence ID" value="CAK0885693.1"/>
    <property type="molecule type" value="Genomic_DNA"/>
</dbReference>
<dbReference type="InterPro" id="IPR027443">
    <property type="entry name" value="IPNS-like_sf"/>
</dbReference>
<comment type="caution">
    <text evidence="5">The sequence shown here is derived from an EMBL/GenBank/DDBJ whole genome shotgun (WGS) entry which is preliminary data.</text>
</comment>
<feature type="signal peptide" evidence="3">
    <location>
        <begin position="1"/>
        <end position="27"/>
    </location>
</feature>
<gene>
    <name evidence="5" type="ORF">PCOR1329_LOCUS67230</name>
</gene>
<evidence type="ECO:0000256" key="1">
    <source>
        <dbReference type="ARBA" id="ARBA00007730"/>
    </source>
</evidence>
<accession>A0ABN9WGV8</accession>
<dbReference type="Gene3D" id="2.60.120.330">
    <property type="entry name" value="B-lactam Antibiotic, Isopenicillin N Synthase, Chain"/>
    <property type="match status" value="1"/>
</dbReference>